<evidence type="ECO:0000313" key="2">
    <source>
        <dbReference type="EMBL" id="CCH31739.1"/>
    </source>
</evidence>
<keyword evidence="1" id="KW-1133">Transmembrane helix</keyword>
<name>K0K4E7_SACES</name>
<protein>
    <submittedName>
        <fullName evidence="2">Uncharacterized protein</fullName>
    </submittedName>
</protein>
<gene>
    <name evidence="2" type="ordered locus">BN6_44580</name>
</gene>
<proteinExistence type="predicted"/>
<dbReference type="InterPro" id="IPR036259">
    <property type="entry name" value="MFS_trans_sf"/>
</dbReference>
<accession>K0K4E7</accession>
<keyword evidence="1" id="KW-0472">Membrane</keyword>
<dbReference type="PATRIC" id="fig|1179773.3.peg.4464"/>
<dbReference type="eggNOG" id="ENOG5032SHV">
    <property type="taxonomic scope" value="Bacteria"/>
</dbReference>
<dbReference type="HOGENOM" id="CLU_106273_0_1_11"/>
<organism evidence="2 3">
    <name type="scientific">Saccharothrix espanaensis (strain ATCC 51144 / DSM 44229 / JCM 9112 / NBRC 15066 / NRRL 15764)</name>
    <dbReference type="NCBI Taxonomy" id="1179773"/>
    <lineage>
        <taxon>Bacteria</taxon>
        <taxon>Bacillati</taxon>
        <taxon>Actinomycetota</taxon>
        <taxon>Actinomycetes</taxon>
        <taxon>Pseudonocardiales</taxon>
        <taxon>Pseudonocardiaceae</taxon>
        <taxon>Saccharothrix</taxon>
    </lineage>
</organism>
<evidence type="ECO:0000313" key="3">
    <source>
        <dbReference type="Proteomes" id="UP000006281"/>
    </source>
</evidence>
<dbReference type="BioCyc" id="SESP1179773:BN6_RS44940-MONOMER"/>
<sequence length="159" mass="16908">MNCVIRGIPSAWCRSRRDDLRCGPVDGEEQVVSETSTSDLVRDVTRQTSRLVREEIRLAVAEISEKGKHVGLGVGLMGAAGVLAWFGVGTVVAGLVLTLALVLPAWAAAFVVAALVFLVAGVLVLLGRKQVTEGTPPLPEEAIEGVKRDISTVTERAHR</sequence>
<evidence type="ECO:0000256" key="1">
    <source>
        <dbReference type="SAM" id="Phobius"/>
    </source>
</evidence>
<feature type="transmembrane region" description="Helical" evidence="1">
    <location>
        <begin position="74"/>
        <end position="99"/>
    </location>
</feature>
<dbReference type="SUPFAM" id="SSF103473">
    <property type="entry name" value="MFS general substrate transporter"/>
    <property type="match status" value="1"/>
</dbReference>
<keyword evidence="1" id="KW-0812">Transmembrane</keyword>
<dbReference type="Proteomes" id="UP000006281">
    <property type="component" value="Chromosome"/>
</dbReference>
<dbReference type="STRING" id="1179773.BN6_44580"/>
<feature type="transmembrane region" description="Helical" evidence="1">
    <location>
        <begin position="105"/>
        <end position="126"/>
    </location>
</feature>
<dbReference type="EMBL" id="HE804045">
    <property type="protein sequence ID" value="CCH31739.1"/>
    <property type="molecule type" value="Genomic_DNA"/>
</dbReference>
<reference evidence="2 3" key="1">
    <citation type="journal article" date="2012" name="BMC Genomics">
        <title>Complete genome sequence of Saccharothrix espanaensis DSM 44229T and comparison to the other completely sequenced Pseudonocardiaceae.</title>
        <authorList>
            <person name="Strobel T."/>
            <person name="Al-Dilaimi A."/>
            <person name="Blom J."/>
            <person name="Gessner A."/>
            <person name="Kalinowski J."/>
            <person name="Luzhetska M."/>
            <person name="Puhler A."/>
            <person name="Szczepanowski R."/>
            <person name="Bechthold A."/>
            <person name="Ruckert C."/>
        </authorList>
    </citation>
    <scope>NUCLEOTIDE SEQUENCE [LARGE SCALE GENOMIC DNA]</scope>
    <source>
        <strain evidence="3">ATCC 51144 / DSM 44229 / JCM 9112 / NBRC 15066 / NRRL 15764</strain>
    </source>
</reference>
<dbReference type="KEGG" id="sesp:BN6_44580"/>
<keyword evidence="3" id="KW-1185">Reference proteome</keyword>
<dbReference type="InterPro" id="IPR009937">
    <property type="entry name" value="Phage_holin_3_6"/>
</dbReference>
<dbReference type="Pfam" id="PF07332">
    <property type="entry name" value="Phage_holin_3_6"/>
    <property type="match status" value="1"/>
</dbReference>
<dbReference type="AlphaFoldDB" id="K0K4E7"/>